<evidence type="ECO:0000256" key="1">
    <source>
        <dbReference type="ARBA" id="ARBA00010169"/>
    </source>
</evidence>
<evidence type="ECO:0000313" key="2">
    <source>
        <dbReference type="EMBL" id="TQL56835.1"/>
    </source>
</evidence>
<dbReference type="Proteomes" id="UP000319514">
    <property type="component" value="Unassembled WGS sequence"/>
</dbReference>
<dbReference type="SUPFAM" id="SSF54913">
    <property type="entry name" value="GlnB-like"/>
    <property type="match status" value="1"/>
</dbReference>
<keyword evidence="3" id="KW-1185">Reference proteome</keyword>
<dbReference type="InterPro" id="IPR011322">
    <property type="entry name" value="N-reg_PII-like_a/b"/>
</dbReference>
<dbReference type="Pfam" id="PF03091">
    <property type="entry name" value="CutA1"/>
    <property type="match status" value="1"/>
</dbReference>
<dbReference type="PANTHER" id="PTHR23419:SF8">
    <property type="entry name" value="FI09726P"/>
    <property type="match status" value="1"/>
</dbReference>
<dbReference type="EMBL" id="VFOQ01000002">
    <property type="protein sequence ID" value="TQL56835.1"/>
    <property type="molecule type" value="Genomic_DNA"/>
</dbReference>
<comment type="caution">
    <text evidence="2">The sequence shown here is derived from an EMBL/GenBank/DDBJ whole genome shotgun (WGS) entry which is preliminary data.</text>
</comment>
<name>A0A542Z941_9MICO</name>
<evidence type="ECO:0000313" key="3">
    <source>
        <dbReference type="Proteomes" id="UP000319514"/>
    </source>
</evidence>
<proteinExistence type="inferred from homology"/>
<gene>
    <name evidence="2" type="ORF">FB474_3596</name>
</gene>
<reference evidence="2 3" key="1">
    <citation type="submission" date="2019-06" db="EMBL/GenBank/DDBJ databases">
        <title>Sequencing the genomes of 1000 actinobacteria strains.</title>
        <authorList>
            <person name="Klenk H.-P."/>
        </authorList>
    </citation>
    <scope>NUCLEOTIDE SEQUENCE [LARGE SCALE GENOMIC DNA]</scope>
    <source>
        <strain evidence="2 3">DSM 18082</strain>
    </source>
</reference>
<dbReference type="PANTHER" id="PTHR23419">
    <property type="entry name" value="DIVALENT CATION TOLERANCE CUTA-RELATED"/>
    <property type="match status" value="1"/>
</dbReference>
<sequence>MTVGAPDEADRIAAALVGEGLAACVQVVPGITSVYRWEGLVERSAELLLLAKTTDELFDRLAARVVELHSYDTPEVLAVPVVRASEGYAVWLRESVVRA</sequence>
<dbReference type="InterPro" id="IPR015867">
    <property type="entry name" value="N-reg_PII/ATP_PRibTrfase_C"/>
</dbReference>
<organism evidence="2 3">
    <name type="scientific">Oryzihumus leptocrescens</name>
    <dbReference type="NCBI Taxonomy" id="297536"/>
    <lineage>
        <taxon>Bacteria</taxon>
        <taxon>Bacillati</taxon>
        <taxon>Actinomycetota</taxon>
        <taxon>Actinomycetes</taxon>
        <taxon>Micrococcales</taxon>
        <taxon>Intrasporangiaceae</taxon>
        <taxon>Oryzihumus</taxon>
    </lineage>
</organism>
<dbReference type="InterPro" id="IPR004323">
    <property type="entry name" value="Ion_tolerance_CutA"/>
</dbReference>
<comment type="similarity">
    <text evidence="1">Belongs to the CutA family.</text>
</comment>
<dbReference type="AlphaFoldDB" id="A0A542Z941"/>
<dbReference type="Gene3D" id="3.30.70.120">
    <property type="match status" value="1"/>
</dbReference>
<accession>A0A542Z941</accession>
<dbReference type="GO" id="GO:0010038">
    <property type="term" value="P:response to metal ion"/>
    <property type="evidence" value="ECO:0007669"/>
    <property type="project" value="InterPro"/>
</dbReference>
<dbReference type="GO" id="GO:0005507">
    <property type="term" value="F:copper ion binding"/>
    <property type="evidence" value="ECO:0007669"/>
    <property type="project" value="TreeGrafter"/>
</dbReference>
<protein>
    <submittedName>
        <fullName evidence="2">Periplasmic divalent cation tolerance protein</fullName>
    </submittedName>
</protein>